<protein>
    <recommendedName>
        <fullName evidence="2">Cytoplasmic protein</fullName>
    </recommendedName>
</protein>
<reference evidence="1" key="1">
    <citation type="submission" date="2009-12" db="EMBL/GenBank/DDBJ databases">
        <authorList>
            <person name="Kielak A."/>
            <person name="van Veen J.A."/>
            <person name="Kowalchuk G.A."/>
        </authorList>
    </citation>
    <scope>NUCLEOTIDE SEQUENCE</scope>
</reference>
<name>E3T6E0_9BACT</name>
<dbReference type="Pfam" id="PF14384">
    <property type="entry name" value="BrnA_antitoxin"/>
    <property type="match status" value="1"/>
</dbReference>
<evidence type="ECO:0008006" key="2">
    <source>
        <dbReference type="Google" id="ProtNLM"/>
    </source>
</evidence>
<dbReference type="InterPro" id="IPR025528">
    <property type="entry name" value="BrnA_antitoxin"/>
</dbReference>
<dbReference type="AlphaFoldDB" id="E3T6E0"/>
<proteinExistence type="predicted"/>
<accession>E3T6E0</accession>
<reference evidence="1" key="2">
    <citation type="journal article" date="2010" name="Appl. Environ. Microbiol.">
        <title>Comparative analysis of acidobacterial genomic fragments from terrestrial and aquatic metagenomic libraries, with emphasis on acidobacteria subdivision 6.</title>
        <authorList>
            <person name="Kielak A.M."/>
            <person name="van Veen J.A."/>
            <person name="Kowalchuk G.A."/>
        </authorList>
    </citation>
    <scope>NUCLEOTIDE SEQUENCE</scope>
</reference>
<sequence>MPDEEIDYSDIPEILDWSKAVVGKFYRPVKESLTIRLDADVLAWLKSQGRGYQTRINNLLRKAMESNVHRSI</sequence>
<organism evidence="1">
    <name type="scientific">uncultured bacterium 246</name>
    <dbReference type="NCBI Taxonomy" id="698384"/>
    <lineage>
        <taxon>Bacteria</taxon>
        <taxon>environmental samples</taxon>
    </lineage>
</organism>
<evidence type="ECO:0000313" key="1">
    <source>
        <dbReference type="EMBL" id="ADC35884.1"/>
    </source>
</evidence>
<dbReference type="EMBL" id="GU260703">
    <property type="protein sequence ID" value="ADC35884.1"/>
    <property type="molecule type" value="Genomic_DNA"/>
</dbReference>